<accession>A0ABR3M6W4</accession>
<reference evidence="1 2" key="1">
    <citation type="submission" date="2023-09" db="EMBL/GenBank/DDBJ databases">
        <authorList>
            <person name="Wang M."/>
        </authorList>
    </citation>
    <scope>NUCLEOTIDE SEQUENCE [LARGE SCALE GENOMIC DNA]</scope>
    <source>
        <strain evidence="1">GT-2023</strain>
        <tissue evidence="1">Liver</tissue>
    </source>
</reference>
<keyword evidence="2" id="KW-1185">Reference proteome</keyword>
<sequence length="132" mass="14089">MALRPAQRGFRMRTNLWKGKLCVDCAQPLSPGRRVRADAGHLSGGVADMVRQGMGRCAKTVPASTSDLLALDQHACAIQPANTPLYAAGPNSKPCPAPLLYVERTITEKGPAGSLSPHLSILRRDDVSSWEG</sequence>
<dbReference type="Proteomes" id="UP001558613">
    <property type="component" value="Unassembled WGS sequence"/>
</dbReference>
<gene>
    <name evidence="1" type="ORF">QQF64_008684</name>
</gene>
<protein>
    <submittedName>
        <fullName evidence="1">Uncharacterized protein</fullName>
    </submittedName>
</protein>
<evidence type="ECO:0000313" key="2">
    <source>
        <dbReference type="Proteomes" id="UP001558613"/>
    </source>
</evidence>
<name>A0ABR3M6W4_9TELE</name>
<comment type="caution">
    <text evidence="1">The sequence shown here is derived from an EMBL/GenBank/DDBJ whole genome shotgun (WGS) entry which is preliminary data.</text>
</comment>
<evidence type="ECO:0000313" key="1">
    <source>
        <dbReference type="EMBL" id="KAL1260857.1"/>
    </source>
</evidence>
<dbReference type="EMBL" id="JAYMGO010000015">
    <property type="protein sequence ID" value="KAL1260857.1"/>
    <property type="molecule type" value="Genomic_DNA"/>
</dbReference>
<organism evidence="1 2">
    <name type="scientific">Cirrhinus molitorella</name>
    <name type="common">mud carp</name>
    <dbReference type="NCBI Taxonomy" id="172907"/>
    <lineage>
        <taxon>Eukaryota</taxon>
        <taxon>Metazoa</taxon>
        <taxon>Chordata</taxon>
        <taxon>Craniata</taxon>
        <taxon>Vertebrata</taxon>
        <taxon>Euteleostomi</taxon>
        <taxon>Actinopterygii</taxon>
        <taxon>Neopterygii</taxon>
        <taxon>Teleostei</taxon>
        <taxon>Ostariophysi</taxon>
        <taxon>Cypriniformes</taxon>
        <taxon>Cyprinidae</taxon>
        <taxon>Labeoninae</taxon>
        <taxon>Labeonini</taxon>
        <taxon>Cirrhinus</taxon>
    </lineage>
</organism>
<feature type="non-terminal residue" evidence="1">
    <location>
        <position position="132"/>
    </location>
</feature>
<proteinExistence type="predicted"/>